<dbReference type="AlphaFoldDB" id="A0A1H8QAM2"/>
<feature type="domain" description="N(4)-bis(aminopropyl)spermidine synthase C-terminal" evidence="1">
    <location>
        <begin position="115"/>
        <end position="300"/>
    </location>
</feature>
<dbReference type="SUPFAM" id="SSF46785">
    <property type="entry name" value="Winged helix' DNA-binding domain"/>
    <property type="match status" value="1"/>
</dbReference>
<dbReference type="PANTHER" id="PTHR23290:SF0">
    <property type="entry name" value="RRNA N6-ADENOSINE-METHYLTRANSFERASE METTL5"/>
    <property type="match status" value="1"/>
</dbReference>
<evidence type="ECO:0000313" key="3">
    <source>
        <dbReference type="Proteomes" id="UP000199615"/>
    </source>
</evidence>
<dbReference type="InterPro" id="IPR051720">
    <property type="entry name" value="rRNA_MeTrfase/Polyamine_Synth"/>
</dbReference>
<dbReference type="GO" id="GO:0006596">
    <property type="term" value="P:polyamine biosynthetic process"/>
    <property type="evidence" value="ECO:0007669"/>
    <property type="project" value="TreeGrafter"/>
</dbReference>
<dbReference type="InterPro" id="IPR036390">
    <property type="entry name" value="WH_DNA-bd_sf"/>
</dbReference>
<dbReference type="SUPFAM" id="SSF53335">
    <property type="entry name" value="S-adenosyl-L-methionine-dependent methyltransferases"/>
    <property type="match status" value="1"/>
</dbReference>
<dbReference type="Proteomes" id="UP000199615">
    <property type="component" value="Unassembled WGS sequence"/>
</dbReference>
<dbReference type="Gene3D" id="1.10.10.10">
    <property type="entry name" value="Winged helix-like DNA-binding domain superfamily/Winged helix DNA-binding domain"/>
    <property type="match status" value="1"/>
</dbReference>
<keyword evidence="3" id="KW-1185">Reference proteome</keyword>
<dbReference type="InterPro" id="IPR002723">
    <property type="entry name" value="BpsA_C"/>
</dbReference>
<protein>
    <recommendedName>
        <fullName evidence="1">N(4)-bis(aminopropyl)spermidine synthase C-terminal domain-containing protein</fullName>
    </recommendedName>
</protein>
<dbReference type="EMBL" id="FODT01000003">
    <property type="protein sequence ID" value="SEO51270.1"/>
    <property type="molecule type" value="Genomic_DNA"/>
</dbReference>
<name>A0A1H8QAM2_9BRAD</name>
<dbReference type="OrthoDB" id="278697at2"/>
<sequence>MADPTILRTIAEATRLREGPAGVEAILRAVYRAGSLRLQDAAREARLPMPIATAVRRELEKAGLLERKQGLALSPEGRDFVERELGLGTAIDVTCPACTGHGVVIPENFHVQVVRLAAIIAQAPSVDVTLDQAPCTPETSLLRALLMLQAGALEGRRVLLLGDDDSVSLSIGLVSQALGKGDLTRGVVVVDADERRLAFLRDSAAREGIALRTVHHDLRQPPPAELQGAFDTIETDPPYTLEGAKLFLTRGREALAGDGLCYFSFAQWPPRQMLALQRVFLDLGLAVQTIRPGFNAYAGATVLGNVGQLIELAAAGPAAAALPAWQGPLYTAEVNPRIRAYLCTQCGRESVLGRGSTPETIEALKEQGCANCGGHSFRRKTGGT</sequence>
<evidence type="ECO:0000313" key="2">
    <source>
        <dbReference type="EMBL" id="SEO51270.1"/>
    </source>
</evidence>
<proteinExistence type="predicted"/>
<organism evidence="2 3">
    <name type="scientific">Rhodopseudomonas pseudopalustris</name>
    <dbReference type="NCBI Taxonomy" id="1513892"/>
    <lineage>
        <taxon>Bacteria</taxon>
        <taxon>Pseudomonadati</taxon>
        <taxon>Pseudomonadota</taxon>
        <taxon>Alphaproteobacteria</taxon>
        <taxon>Hyphomicrobiales</taxon>
        <taxon>Nitrobacteraceae</taxon>
        <taxon>Rhodopseudomonas</taxon>
    </lineage>
</organism>
<evidence type="ECO:0000259" key="1">
    <source>
        <dbReference type="Pfam" id="PF01861"/>
    </source>
</evidence>
<dbReference type="RefSeq" id="WP_092683127.1">
    <property type="nucleotide sequence ID" value="NZ_FODT01000003.1"/>
</dbReference>
<dbReference type="PANTHER" id="PTHR23290">
    <property type="entry name" value="RRNA N6-ADENOSINE-METHYLTRANSFERASE METTL5"/>
    <property type="match status" value="1"/>
</dbReference>
<dbReference type="Pfam" id="PF01861">
    <property type="entry name" value="BpsA_C"/>
    <property type="match status" value="1"/>
</dbReference>
<dbReference type="InterPro" id="IPR029063">
    <property type="entry name" value="SAM-dependent_MTases_sf"/>
</dbReference>
<dbReference type="Gene3D" id="3.40.50.150">
    <property type="entry name" value="Vaccinia Virus protein VP39"/>
    <property type="match status" value="1"/>
</dbReference>
<accession>A0A1H8QAM2</accession>
<gene>
    <name evidence="2" type="ORF">SAMN05444123_103135</name>
</gene>
<dbReference type="InterPro" id="IPR036388">
    <property type="entry name" value="WH-like_DNA-bd_sf"/>
</dbReference>
<reference evidence="3" key="1">
    <citation type="submission" date="2016-10" db="EMBL/GenBank/DDBJ databases">
        <authorList>
            <person name="Varghese N."/>
            <person name="Submissions S."/>
        </authorList>
    </citation>
    <scope>NUCLEOTIDE SEQUENCE [LARGE SCALE GENOMIC DNA]</scope>
    <source>
        <strain evidence="3">DSM 123</strain>
    </source>
</reference>
<dbReference type="GO" id="GO:0016740">
    <property type="term" value="F:transferase activity"/>
    <property type="evidence" value="ECO:0007669"/>
    <property type="project" value="TreeGrafter"/>
</dbReference>